<evidence type="ECO:0000256" key="1">
    <source>
        <dbReference type="ARBA" id="ARBA00023125"/>
    </source>
</evidence>
<feature type="domain" description="Cas12f1-like TNB" evidence="2">
    <location>
        <begin position="3"/>
        <end position="57"/>
    </location>
</feature>
<evidence type="ECO:0000313" key="3">
    <source>
        <dbReference type="EMBL" id="MBU2760930.1"/>
    </source>
</evidence>
<gene>
    <name evidence="3" type="ORF">HAP95_12355</name>
</gene>
<reference evidence="3 4" key="1">
    <citation type="journal article" date="2021" name="ISME J.">
        <title>Genomic evolution of the class Acidithiobacillia: deep-branching Proteobacteria living in extreme acidic conditions.</title>
        <authorList>
            <person name="Moya-Beltran A."/>
            <person name="Beard S."/>
            <person name="Rojas-Villalobos C."/>
            <person name="Issotta F."/>
            <person name="Gallardo Y."/>
            <person name="Ulloa R."/>
            <person name="Giaveno A."/>
            <person name="Degli Esposti M."/>
            <person name="Johnson D.B."/>
            <person name="Quatrini R."/>
        </authorList>
    </citation>
    <scope>NUCLEOTIDE SEQUENCE [LARGE SCALE GENOMIC DNA]</scope>
    <source>
        <strain evidence="3 4">RW2</strain>
    </source>
</reference>
<dbReference type="Proteomes" id="UP000755654">
    <property type="component" value="Unassembled WGS sequence"/>
</dbReference>
<sequence>MRQQAHKLGMRIHDFPSAYSSQACSCGNIDPNSRRNQQFQCTVCQHTEHADIHAGNNLLFLFEQARDVLTQDGFLSINGFGEYVSTVKCRLQYRFIQDYYRKTSGSHIQGGTLVIDQPVSLGGNNPCPLGQGT</sequence>
<accession>A0ABS6A0E5</accession>
<protein>
    <submittedName>
        <fullName evidence="3">Transposase</fullName>
    </submittedName>
</protein>
<name>A0ABS6A0E5_9PROT</name>
<dbReference type="InterPro" id="IPR010095">
    <property type="entry name" value="Cas12f1-like_TNB"/>
</dbReference>
<organism evidence="3 4">
    <name type="scientific">Acidithiobacillus sulfurivorans</name>
    <dbReference type="NCBI Taxonomy" id="1958756"/>
    <lineage>
        <taxon>Bacteria</taxon>
        <taxon>Pseudomonadati</taxon>
        <taxon>Pseudomonadota</taxon>
        <taxon>Acidithiobacillia</taxon>
        <taxon>Acidithiobacillales</taxon>
        <taxon>Acidithiobacillaceae</taxon>
        <taxon>Acidithiobacillus</taxon>
    </lineage>
</organism>
<dbReference type="Pfam" id="PF07282">
    <property type="entry name" value="Cas12f1-like_TNB"/>
    <property type="match status" value="1"/>
</dbReference>
<keyword evidence="4" id="KW-1185">Reference proteome</keyword>
<evidence type="ECO:0000313" key="4">
    <source>
        <dbReference type="Proteomes" id="UP000755654"/>
    </source>
</evidence>
<keyword evidence="1" id="KW-0238">DNA-binding</keyword>
<evidence type="ECO:0000259" key="2">
    <source>
        <dbReference type="Pfam" id="PF07282"/>
    </source>
</evidence>
<comment type="caution">
    <text evidence="3">The sequence shown here is derived from an EMBL/GenBank/DDBJ whole genome shotgun (WGS) entry which is preliminary data.</text>
</comment>
<proteinExistence type="predicted"/>
<dbReference type="EMBL" id="JAAOMP010000134">
    <property type="protein sequence ID" value="MBU2760930.1"/>
    <property type="molecule type" value="Genomic_DNA"/>
</dbReference>